<keyword evidence="3" id="KW-0732">Signal</keyword>
<evidence type="ECO:0000313" key="4">
    <source>
        <dbReference type="EMBL" id="PBK85897.1"/>
    </source>
</evidence>
<organism evidence="4 5">
    <name type="scientific">Armillaria gallica</name>
    <name type="common">Bulbous honey fungus</name>
    <name type="synonym">Armillaria bulbosa</name>
    <dbReference type="NCBI Taxonomy" id="47427"/>
    <lineage>
        <taxon>Eukaryota</taxon>
        <taxon>Fungi</taxon>
        <taxon>Dikarya</taxon>
        <taxon>Basidiomycota</taxon>
        <taxon>Agaricomycotina</taxon>
        <taxon>Agaricomycetes</taxon>
        <taxon>Agaricomycetidae</taxon>
        <taxon>Agaricales</taxon>
        <taxon>Marasmiineae</taxon>
        <taxon>Physalacriaceae</taxon>
        <taxon>Armillaria</taxon>
    </lineage>
</organism>
<gene>
    <name evidence="4" type="ORF">ARMGADRAFT_547010</name>
</gene>
<feature type="region of interest" description="Disordered" evidence="1">
    <location>
        <begin position="268"/>
        <end position="372"/>
    </location>
</feature>
<name>A0A2H3D9Z5_ARMGA</name>
<keyword evidence="2" id="KW-1133">Transmembrane helix</keyword>
<dbReference type="InParanoid" id="A0A2H3D9Z5"/>
<evidence type="ECO:0000256" key="1">
    <source>
        <dbReference type="SAM" id="MobiDB-lite"/>
    </source>
</evidence>
<evidence type="ECO:0000313" key="5">
    <source>
        <dbReference type="Proteomes" id="UP000217790"/>
    </source>
</evidence>
<proteinExistence type="predicted"/>
<keyword evidence="2" id="KW-0812">Transmembrane</keyword>
<feature type="compositionally biased region" description="Polar residues" evidence="1">
    <location>
        <begin position="298"/>
        <end position="307"/>
    </location>
</feature>
<evidence type="ECO:0000256" key="2">
    <source>
        <dbReference type="SAM" id="Phobius"/>
    </source>
</evidence>
<feature type="signal peptide" evidence="3">
    <location>
        <begin position="1"/>
        <end position="16"/>
    </location>
</feature>
<keyword evidence="2" id="KW-0472">Membrane</keyword>
<feature type="compositionally biased region" description="Basic and acidic residues" evidence="1">
    <location>
        <begin position="268"/>
        <end position="282"/>
    </location>
</feature>
<feature type="region of interest" description="Disordered" evidence="1">
    <location>
        <begin position="122"/>
        <end position="141"/>
    </location>
</feature>
<dbReference type="Proteomes" id="UP000217790">
    <property type="component" value="Unassembled WGS sequence"/>
</dbReference>
<feature type="compositionally biased region" description="Low complexity" evidence="1">
    <location>
        <begin position="308"/>
        <end position="325"/>
    </location>
</feature>
<evidence type="ECO:0008006" key="6">
    <source>
        <dbReference type="Google" id="ProtNLM"/>
    </source>
</evidence>
<sequence>MLLSYLCLSAIICIHGLPSFALQLSITGQAAINGVVALVWERGGGDPLSFFLRSVKTDKSPSTISEPLDIGDISGDANTVQIPFNQTGTFEFQVFAEQNQTTGFFSKSNSFKVATVASLTPTTGDGVASTSPQDVGQTSATTTVENPTSLSFISTTIHEVTESSTTSRSISTESTLSEPSISSITLTVTAEPTDLTRQSSKATEHTSHTGIIIGATIGGVFVLVVALFSICYCVRRHRTSTTFSEGHDTVEQFPYVPRMSLRNHEVGLEGGERDCDPRREQNNIRPPIASPIHPAPQSPNAAKSSLLSRPPISSNPPVSNSPQMNPDDEATTGSLGLGVQMEELALNPEWSTMGPPPPYVSGDDVIIREGDP</sequence>
<dbReference type="EMBL" id="KZ293688">
    <property type="protein sequence ID" value="PBK85897.1"/>
    <property type="molecule type" value="Genomic_DNA"/>
</dbReference>
<protein>
    <recommendedName>
        <fullName evidence="6">Mid2 domain-containing protein</fullName>
    </recommendedName>
</protein>
<feature type="transmembrane region" description="Helical" evidence="2">
    <location>
        <begin position="211"/>
        <end position="234"/>
    </location>
</feature>
<dbReference type="AlphaFoldDB" id="A0A2H3D9Z5"/>
<feature type="chain" id="PRO_5013655553" description="Mid2 domain-containing protein" evidence="3">
    <location>
        <begin position="17"/>
        <end position="372"/>
    </location>
</feature>
<keyword evidence="5" id="KW-1185">Reference proteome</keyword>
<reference evidence="5" key="1">
    <citation type="journal article" date="2017" name="Nat. Ecol. Evol.">
        <title>Genome expansion and lineage-specific genetic innovations in the forest pathogenic fungi Armillaria.</title>
        <authorList>
            <person name="Sipos G."/>
            <person name="Prasanna A.N."/>
            <person name="Walter M.C."/>
            <person name="O'Connor E."/>
            <person name="Balint B."/>
            <person name="Krizsan K."/>
            <person name="Kiss B."/>
            <person name="Hess J."/>
            <person name="Varga T."/>
            <person name="Slot J."/>
            <person name="Riley R."/>
            <person name="Boka B."/>
            <person name="Rigling D."/>
            <person name="Barry K."/>
            <person name="Lee J."/>
            <person name="Mihaltcheva S."/>
            <person name="LaButti K."/>
            <person name="Lipzen A."/>
            <person name="Waldron R."/>
            <person name="Moloney N.M."/>
            <person name="Sperisen C."/>
            <person name="Kredics L."/>
            <person name="Vagvoelgyi C."/>
            <person name="Patrignani A."/>
            <person name="Fitzpatrick D."/>
            <person name="Nagy I."/>
            <person name="Doyle S."/>
            <person name="Anderson J.B."/>
            <person name="Grigoriev I.V."/>
            <person name="Gueldener U."/>
            <person name="Muensterkoetter M."/>
            <person name="Nagy L.G."/>
        </authorList>
    </citation>
    <scope>NUCLEOTIDE SEQUENCE [LARGE SCALE GENOMIC DNA]</scope>
    <source>
        <strain evidence="5">Ar21-2</strain>
    </source>
</reference>
<dbReference type="OrthoDB" id="2959555at2759"/>
<dbReference type="OMA" id="FSICYCV"/>
<evidence type="ECO:0000256" key="3">
    <source>
        <dbReference type="SAM" id="SignalP"/>
    </source>
</evidence>
<accession>A0A2H3D9Z5</accession>